<proteinExistence type="predicted"/>
<gene>
    <name evidence="2" type="ORF">F3Y22_tig00116971pilonHSYRG00286</name>
</gene>
<organism evidence="2 3">
    <name type="scientific">Hibiscus syriacus</name>
    <name type="common">Rose of Sharon</name>
    <dbReference type="NCBI Taxonomy" id="106335"/>
    <lineage>
        <taxon>Eukaryota</taxon>
        <taxon>Viridiplantae</taxon>
        <taxon>Streptophyta</taxon>
        <taxon>Embryophyta</taxon>
        <taxon>Tracheophyta</taxon>
        <taxon>Spermatophyta</taxon>
        <taxon>Magnoliopsida</taxon>
        <taxon>eudicotyledons</taxon>
        <taxon>Gunneridae</taxon>
        <taxon>Pentapetalae</taxon>
        <taxon>rosids</taxon>
        <taxon>malvids</taxon>
        <taxon>Malvales</taxon>
        <taxon>Malvaceae</taxon>
        <taxon>Malvoideae</taxon>
        <taxon>Hibiscus</taxon>
    </lineage>
</organism>
<dbReference type="AlphaFoldDB" id="A0A6A2WS21"/>
<dbReference type="Proteomes" id="UP000436088">
    <property type="component" value="Unassembled WGS sequence"/>
</dbReference>
<feature type="compositionally biased region" description="Acidic residues" evidence="1">
    <location>
        <begin position="192"/>
        <end position="206"/>
    </location>
</feature>
<sequence>MPPPTSVFIATLSREHSEWLGEERIDDGQLEMQLLLLGMNLESMLMTTKLKPVQLFVIVSRTWLHFIQVLAYNSFRCYAHLFNDEEVPPPWLPAHAYVVILCDMEENLDKENTCFLDLLLLLMMMSQNIWFPLSSETELGLEEPQLSAASKRRFLAKDEWESLGSWRWSRERAKRRGGSGAWESEMVNSKSEEEDEEKEREGDEGSVWDLEPTFSLLFPTIVFQSLSLA</sequence>
<name>A0A6A2WS21_HIBSY</name>
<keyword evidence="3" id="KW-1185">Reference proteome</keyword>
<accession>A0A6A2WS21</accession>
<evidence type="ECO:0000313" key="3">
    <source>
        <dbReference type="Proteomes" id="UP000436088"/>
    </source>
</evidence>
<comment type="caution">
    <text evidence="2">The sequence shown here is derived from an EMBL/GenBank/DDBJ whole genome shotgun (WGS) entry which is preliminary data.</text>
</comment>
<evidence type="ECO:0000256" key="1">
    <source>
        <dbReference type="SAM" id="MobiDB-lite"/>
    </source>
</evidence>
<feature type="region of interest" description="Disordered" evidence="1">
    <location>
        <begin position="176"/>
        <end position="207"/>
    </location>
</feature>
<evidence type="ECO:0000313" key="2">
    <source>
        <dbReference type="EMBL" id="KAE8658365.1"/>
    </source>
</evidence>
<protein>
    <submittedName>
        <fullName evidence="2">Uncharacterized protein</fullName>
    </submittedName>
</protein>
<reference evidence="2" key="1">
    <citation type="submission" date="2019-09" db="EMBL/GenBank/DDBJ databases">
        <title>Draft genome information of white flower Hibiscus syriacus.</title>
        <authorList>
            <person name="Kim Y.-M."/>
        </authorList>
    </citation>
    <scope>NUCLEOTIDE SEQUENCE [LARGE SCALE GENOMIC DNA]</scope>
    <source>
        <strain evidence="2">YM2019G1</strain>
    </source>
</reference>
<dbReference type="EMBL" id="VEPZ02001744">
    <property type="protein sequence ID" value="KAE8658365.1"/>
    <property type="molecule type" value="Genomic_DNA"/>
</dbReference>